<organism evidence="2 3">
    <name type="scientific">Siculibacillus lacustris</name>
    <dbReference type="NCBI Taxonomy" id="1549641"/>
    <lineage>
        <taxon>Bacteria</taxon>
        <taxon>Pseudomonadati</taxon>
        <taxon>Pseudomonadota</taxon>
        <taxon>Alphaproteobacteria</taxon>
        <taxon>Hyphomicrobiales</taxon>
        <taxon>Ancalomicrobiaceae</taxon>
        <taxon>Siculibacillus</taxon>
    </lineage>
</organism>
<proteinExistence type="predicted"/>
<dbReference type="RefSeq" id="WP_131310469.1">
    <property type="nucleotide sequence ID" value="NZ_SJFN01000023.1"/>
</dbReference>
<reference evidence="2 3" key="1">
    <citation type="submission" date="2019-02" db="EMBL/GenBank/DDBJ databases">
        <title>Siculibacillus lacustris gen. nov., sp. nov., a new rosette-forming bacterium isolated from a freshwater crater lake (Lake St. Ana, Romania).</title>
        <authorList>
            <person name="Felfoldi T."/>
            <person name="Marton Z."/>
            <person name="Szabo A."/>
            <person name="Mentes A."/>
            <person name="Boka K."/>
            <person name="Marialigeti K."/>
            <person name="Mathe I."/>
            <person name="Koncz M."/>
            <person name="Schumann P."/>
            <person name="Toth E."/>
        </authorList>
    </citation>
    <scope>NUCLEOTIDE SEQUENCE [LARGE SCALE GENOMIC DNA]</scope>
    <source>
        <strain evidence="2 3">SA-279</strain>
    </source>
</reference>
<gene>
    <name evidence="2" type="ORF">EYW49_15345</name>
</gene>
<protein>
    <submittedName>
        <fullName evidence="2">Uncharacterized protein</fullName>
    </submittedName>
</protein>
<dbReference type="AlphaFoldDB" id="A0A4Q9VLU8"/>
<dbReference type="Proteomes" id="UP000292781">
    <property type="component" value="Unassembled WGS sequence"/>
</dbReference>
<name>A0A4Q9VLU8_9HYPH</name>
<sequence length="89" mass="9069">MPSRIALPSPTPDIALPATASGRPQVEPQQQVIPDASGADHAGHRSAATTHPQPPPALRVRFSARQPARAAPIVASGEPYGSPARAPAA</sequence>
<comment type="caution">
    <text evidence="2">The sequence shown here is derived from an EMBL/GenBank/DDBJ whole genome shotgun (WGS) entry which is preliminary data.</text>
</comment>
<feature type="region of interest" description="Disordered" evidence="1">
    <location>
        <begin position="1"/>
        <end position="89"/>
    </location>
</feature>
<evidence type="ECO:0000256" key="1">
    <source>
        <dbReference type="SAM" id="MobiDB-lite"/>
    </source>
</evidence>
<accession>A0A4Q9VLU8</accession>
<evidence type="ECO:0000313" key="3">
    <source>
        <dbReference type="Proteomes" id="UP000292781"/>
    </source>
</evidence>
<evidence type="ECO:0000313" key="2">
    <source>
        <dbReference type="EMBL" id="TBW35985.1"/>
    </source>
</evidence>
<keyword evidence="3" id="KW-1185">Reference proteome</keyword>
<dbReference type="EMBL" id="SJFN01000023">
    <property type="protein sequence ID" value="TBW35985.1"/>
    <property type="molecule type" value="Genomic_DNA"/>
</dbReference>